<organism evidence="2 3">
    <name type="scientific">Ceratodon purpureus</name>
    <name type="common">Fire moss</name>
    <name type="synonym">Dicranum purpureum</name>
    <dbReference type="NCBI Taxonomy" id="3225"/>
    <lineage>
        <taxon>Eukaryota</taxon>
        <taxon>Viridiplantae</taxon>
        <taxon>Streptophyta</taxon>
        <taxon>Embryophyta</taxon>
        <taxon>Bryophyta</taxon>
        <taxon>Bryophytina</taxon>
        <taxon>Bryopsida</taxon>
        <taxon>Dicranidae</taxon>
        <taxon>Pseudoditrichales</taxon>
        <taxon>Ditrichaceae</taxon>
        <taxon>Ceratodon</taxon>
    </lineage>
</organism>
<dbReference type="Proteomes" id="UP000822688">
    <property type="component" value="Chromosome 3"/>
</dbReference>
<dbReference type="EMBL" id="CM026423">
    <property type="protein sequence ID" value="KAG0583474.1"/>
    <property type="molecule type" value="Genomic_DNA"/>
</dbReference>
<dbReference type="InterPro" id="IPR015915">
    <property type="entry name" value="Kelch-typ_b-propeller"/>
</dbReference>
<dbReference type="PANTHER" id="PTHR31672">
    <property type="entry name" value="BNACNNG10540D PROTEIN"/>
    <property type="match status" value="1"/>
</dbReference>
<evidence type="ECO:0000313" key="2">
    <source>
        <dbReference type="EMBL" id="KAG0583474.1"/>
    </source>
</evidence>
<dbReference type="SUPFAM" id="SSF117281">
    <property type="entry name" value="Kelch motif"/>
    <property type="match status" value="1"/>
</dbReference>
<dbReference type="Gene3D" id="2.120.10.80">
    <property type="entry name" value="Kelch-type beta propeller"/>
    <property type="match status" value="1"/>
</dbReference>
<name>A0A8T0II47_CERPU</name>
<dbReference type="Gene3D" id="1.20.1280.50">
    <property type="match status" value="1"/>
</dbReference>
<dbReference type="InterPro" id="IPR036047">
    <property type="entry name" value="F-box-like_dom_sf"/>
</dbReference>
<sequence length="427" mass="48107">MAGMWITRLGIKGHEMKSDANPASQVMLKRDIWASLPEDVLDRVIARLPLQSLVRMQSVCKKWKIKVRSSSFIRFCESENESPRTEWFLTFGQQKLGTVCFAYDVHLSKWHSIPLGYLPYDLNNRSPLAAADGLICLGAGWNANSRGAMPTKLVICNPVSRFWRDVPLPPQLDPALSILSVAGLAVDRVLGTYKLIVVGEVRREGPSTDGREVKLLVAYIFDSVSQVWKSYEVELDPLDSFTSFLASHFRTLVGHSIRAVLCSVVCEDVLYCLTARPYQLHAFNVVNEGWNRLKISLPAEISGPSLVARPGRLFLVGAYRHNQHDKANNIGIWELDHDTQRWNVVDILLEAMRSNHGRKSPPKSPPRAIKETIDSDDVILFVKWATRFLAYNVSKKSWLWLPACIPSTQGSQPYHNGYLFTPSLLLP</sequence>
<protein>
    <recommendedName>
        <fullName evidence="1">F-box domain-containing protein</fullName>
    </recommendedName>
</protein>
<dbReference type="SUPFAM" id="SSF81383">
    <property type="entry name" value="F-box domain"/>
    <property type="match status" value="1"/>
</dbReference>
<dbReference type="SMART" id="SM00256">
    <property type="entry name" value="FBOX"/>
    <property type="match status" value="1"/>
</dbReference>
<dbReference type="InterPro" id="IPR001810">
    <property type="entry name" value="F-box_dom"/>
</dbReference>
<dbReference type="InterPro" id="IPR050796">
    <property type="entry name" value="SCF_F-box_component"/>
</dbReference>
<reference evidence="2" key="1">
    <citation type="submission" date="2020-06" db="EMBL/GenBank/DDBJ databases">
        <title>WGS assembly of Ceratodon purpureus strain R40.</title>
        <authorList>
            <person name="Carey S.B."/>
            <person name="Jenkins J."/>
            <person name="Shu S."/>
            <person name="Lovell J.T."/>
            <person name="Sreedasyam A."/>
            <person name="Maumus F."/>
            <person name="Tiley G.P."/>
            <person name="Fernandez-Pozo N."/>
            <person name="Barry K."/>
            <person name="Chen C."/>
            <person name="Wang M."/>
            <person name="Lipzen A."/>
            <person name="Daum C."/>
            <person name="Saski C.A."/>
            <person name="Payton A.C."/>
            <person name="Mcbreen J.C."/>
            <person name="Conrad R.E."/>
            <person name="Kollar L.M."/>
            <person name="Olsson S."/>
            <person name="Huttunen S."/>
            <person name="Landis J.B."/>
            <person name="Wickett N.J."/>
            <person name="Johnson M.G."/>
            <person name="Rensing S.A."/>
            <person name="Grimwood J."/>
            <person name="Schmutz J."/>
            <person name="Mcdaniel S.F."/>
        </authorList>
    </citation>
    <scope>NUCLEOTIDE SEQUENCE</scope>
    <source>
        <strain evidence="2">R40</strain>
    </source>
</reference>
<dbReference type="Pfam" id="PF00646">
    <property type="entry name" value="F-box"/>
    <property type="match status" value="1"/>
</dbReference>
<gene>
    <name evidence="2" type="ORF">KC19_3G139100</name>
</gene>
<proteinExistence type="predicted"/>
<accession>A0A8T0II47</accession>
<evidence type="ECO:0000259" key="1">
    <source>
        <dbReference type="PROSITE" id="PS50181"/>
    </source>
</evidence>
<comment type="caution">
    <text evidence="2">The sequence shown here is derived from an EMBL/GenBank/DDBJ whole genome shotgun (WGS) entry which is preliminary data.</text>
</comment>
<dbReference type="CDD" id="cd22157">
    <property type="entry name" value="F-box_AtFBW1-like"/>
    <property type="match status" value="1"/>
</dbReference>
<keyword evidence="3" id="KW-1185">Reference proteome</keyword>
<feature type="domain" description="F-box" evidence="1">
    <location>
        <begin position="30"/>
        <end position="75"/>
    </location>
</feature>
<dbReference type="AlphaFoldDB" id="A0A8T0II47"/>
<evidence type="ECO:0000313" key="3">
    <source>
        <dbReference type="Proteomes" id="UP000822688"/>
    </source>
</evidence>
<dbReference type="PROSITE" id="PS50181">
    <property type="entry name" value="FBOX"/>
    <property type="match status" value="1"/>
</dbReference>